<organism evidence="1 2">
    <name type="scientific">Lactuca virosa</name>
    <dbReference type="NCBI Taxonomy" id="75947"/>
    <lineage>
        <taxon>Eukaryota</taxon>
        <taxon>Viridiplantae</taxon>
        <taxon>Streptophyta</taxon>
        <taxon>Embryophyta</taxon>
        <taxon>Tracheophyta</taxon>
        <taxon>Spermatophyta</taxon>
        <taxon>Magnoliopsida</taxon>
        <taxon>eudicotyledons</taxon>
        <taxon>Gunneridae</taxon>
        <taxon>Pentapetalae</taxon>
        <taxon>asterids</taxon>
        <taxon>campanulids</taxon>
        <taxon>Asterales</taxon>
        <taxon>Asteraceae</taxon>
        <taxon>Cichorioideae</taxon>
        <taxon>Cichorieae</taxon>
        <taxon>Lactucinae</taxon>
        <taxon>Lactuca</taxon>
    </lineage>
</organism>
<evidence type="ECO:0008006" key="3">
    <source>
        <dbReference type="Google" id="ProtNLM"/>
    </source>
</evidence>
<dbReference type="AlphaFoldDB" id="A0AAU9LP62"/>
<evidence type="ECO:0000313" key="1">
    <source>
        <dbReference type="EMBL" id="CAH1416167.1"/>
    </source>
</evidence>
<dbReference type="EMBL" id="CAKMRJ010000002">
    <property type="protein sequence ID" value="CAH1416167.1"/>
    <property type="molecule type" value="Genomic_DNA"/>
</dbReference>
<protein>
    <recommendedName>
        <fullName evidence="3">Secreted protein</fullName>
    </recommendedName>
</protein>
<sequence>MMMMIMDMLNASNLATLVCWCLFFSRMMGVLDISNERGMFGKPNFALTDRTSGTDLPSVSSSPPTNLQLISDRRLLIVQLISICAYRSRHPSPAAIFFYDFYFVYLLPFSPSELPSLDAPQKARGIKKWLIWRHCQTGSGFASQIEKQKDKEEEGDKDKNVISKMKFDLLSEKNATHETRPMLTQTIEVVCNHEAL</sequence>
<gene>
    <name evidence="1" type="ORF">LVIROSA_LOCUS3952</name>
</gene>
<comment type="caution">
    <text evidence="1">The sequence shown here is derived from an EMBL/GenBank/DDBJ whole genome shotgun (WGS) entry which is preliminary data.</text>
</comment>
<evidence type="ECO:0000313" key="2">
    <source>
        <dbReference type="Proteomes" id="UP001157418"/>
    </source>
</evidence>
<name>A0AAU9LP62_9ASTR</name>
<dbReference type="Proteomes" id="UP001157418">
    <property type="component" value="Unassembled WGS sequence"/>
</dbReference>
<accession>A0AAU9LP62</accession>
<reference evidence="1 2" key="1">
    <citation type="submission" date="2022-01" db="EMBL/GenBank/DDBJ databases">
        <authorList>
            <person name="Xiong W."/>
            <person name="Schranz E."/>
        </authorList>
    </citation>
    <scope>NUCLEOTIDE SEQUENCE [LARGE SCALE GENOMIC DNA]</scope>
</reference>
<proteinExistence type="predicted"/>
<keyword evidence="2" id="KW-1185">Reference proteome</keyword>